<keyword evidence="3" id="KW-0808">Transferase</keyword>
<dbReference type="InterPro" id="IPR001296">
    <property type="entry name" value="Glyco_trans_1"/>
</dbReference>
<dbReference type="RefSeq" id="WP_349431836.1">
    <property type="nucleotide sequence ID" value="NZ_CP157743.1"/>
</dbReference>
<name>A0AAU7NVN2_9GAMM</name>
<dbReference type="PANTHER" id="PTHR12526">
    <property type="entry name" value="GLYCOSYLTRANSFERASE"/>
    <property type="match status" value="1"/>
</dbReference>
<evidence type="ECO:0000313" key="3">
    <source>
        <dbReference type="EMBL" id="XBS21024.1"/>
    </source>
</evidence>
<dbReference type="Pfam" id="PF00534">
    <property type="entry name" value="Glycos_transf_1"/>
    <property type="match status" value="1"/>
</dbReference>
<organism evidence="3 4">
    <name type="scientific">Methylomarinum roseum</name>
    <dbReference type="NCBI Taxonomy" id="3067653"/>
    <lineage>
        <taxon>Bacteria</taxon>
        <taxon>Pseudomonadati</taxon>
        <taxon>Pseudomonadota</taxon>
        <taxon>Gammaproteobacteria</taxon>
        <taxon>Methylococcales</taxon>
        <taxon>Methylococcaceae</taxon>
        <taxon>Methylomarinum</taxon>
    </lineage>
</organism>
<evidence type="ECO:0000313" key="4">
    <source>
        <dbReference type="Proteomes" id="UP001225378"/>
    </source>
</evidence>
<proteinExistence type="predicted"/>
<feature type="domain" description="Glycosyl transferase family 1" evidence="1">
    <location>
        <begin position="178"/>
        <end position="324"/>
    </location>
</feature>
<evidence type="ECO:0000259" key="2">
    <source>
        <dbReference type="Pfam" id="PF13439"/>
    </source>
</evidence>
<dbReference type="GO" id="GO:1901135">
    <property type="term" value="P:carbohydrate derivative metabolic process"/>
    <property type="evidence" value="ECO:0007669"/>
    <property type="project" value="UniProtKB-ARBA"/>
</dbReference>
<dbReference type="EMBL" id="CP157743">
    <property type="protein sequence ID" value="XBS21024.1"/>
    <property type="molecule type" value="Genomic_DNA"/>
</dbReference>
<sequence>MEQQLYIVRRNSGMGGAERVAERLAQNFSDRYQVHRLWAGNRFNGHIIPGRKGPPWWRSWWYTRFINSLPIYHQNSVVYSLEYGPNCDIYRAGDGIHRLNVLRRYGASKTWMVNPWHWLAPKLERNSFESARYVIANSELVRSHIVQTYPNVQDKVVTIYNGYDEAVFNVAELDKAAIRRQLGLPVEADKILLLSGSGFERKGLHHAVKVLTNLHEHGCKAYLIVVGKGDSGYVQNAIKQAGLVGYVQYKGVVNNVAQYYQAADLMVLLTRYDPFSNAALEALACGCPVVTTRNNGAAEVMKPFSGLVVENIAEDQAIEQCANFIMRQSFDASAIAASVTHLTSSNEKKAHLDVINQVFEEKKRQR</sequence>
<keyword evidence="4" id="KW-1185">Reference proteome</keyword>
<dbReference type="GO" id="GO:0016757">
    <property type="term" value="F:glycosyltransferase activity"/>
    <property type="evidence" value="ECO:0007669"/>
    <property type="project" value="UniProtKB-KW"/>
</dbReference>
<dbReference type="PANTHER" id="PTHR12526:SF623">
    <property type="entry name" value="WABG"/>
    <property type="match status" value="1"/>
</dbReference>
<dbReference type="KEGG" id="mech:Q9L42_002590"/>
<dbReference type="CDD" id="cd03801">
    <property type="entry name" value="GT4_PimA-like"/>
    <property type="match status" value="1"/>
</dbReference>
<dbReference type="AlphaFoldDB" id="A0AAU7NVN2"/>
<dbReference type="SUPFAM" id="SSF53756">
    <property type="entry name" value="UDP-Glycosyltransferase/glycogen phosphorylase"/>
    <property type="match status" value="1"/>
</dbReference>
<dbReference type="InterPro" id="IPR028098">
    <property type="entry name" value="Glyco_trans_4-like_N"/>
</dbReference>
<keyword evidence="3" id="KW-0328">Glycosyltransferase</keyword>
<dbReference type="Pfam" id="PF13439">
    <property type="entry name" value="Glyco_transf_4"/>
    <property type="match status" value="1"/>
</dbReference>
<gene>
    <name evidence="3" type="ORF">Q9L42_002590</name>
</gene>
<protein>
    <submittedName>
        <fullName evidence="3">Glycosyltransferase family 4 protein</fullName>
        <ecNumber evidence="3">2.4.-.-</ecNumber>
    </submittedName>
</protein>
<dbReference type="Proteomes" id="UP001225378">
    <property type="component" value="Chromosome"/>
</dbReference>
<dbReference type="Gene3D" id="3.40.50.2000">
    <property type="entry name" value="Glycogen Phosphorylase B"/>
    <property type="match status" value="2"/>
</dbReference>
<evidence type="ECO:0000259" key="1">
    <source>
        <dbReference type="Pfam" id="PF00534"/>
    </source>
</evidence>
<accession>A0AAU7NVN2</accession>
<dbReference type="EC" id="2.4.-.-" evidence="3"/>
<reference evidence="3 4" key="1">
    <citation type="journal article" date="2024" name="Microbiology">
        <title>Methylomarinum rosea sp. nov., a novel halophilic methanotrophic bacterium from the hypersaline Lake Elton.</title>
        <authorList>
            <person name="Suleimanov R.Z."/>
            <person name="Oshkin I.Y."/>
            <person name="Danilova O.V."/>
            <person name="Suzina N.E."/>
            <person name="Dedysh S.N."/>
        </authorList>
    </citation>
    <scope>NUCLEOTIDE SEQUENCE [LARGE SCALE GENOMIC DNA]</scope>
    <source>
        <strain evidence="3 4">Ch1-1</strain>
    </source>
</reference>
<feature type="domain" description="Glycosyltransferase subfamily 4-like N-terminal" evidence="2">
    <location>
        <begin position="14"/>
        <end position="165"/>
    </location>
</feature>